<evidence type="ECO:0000259" key="6">
    <source>
        <dbReference type="SMART" id="SM00315"/>
    </source>
</evidence>
<sequence>MPWVDGSYSWMILALSLFLGTFGTLGILRGFYIIFIVAIFLFGFLIIAYNYGCEMSKSILVLNPFRLQYMEPGLTKVKNIMQNTGRYRNFDRRMTGASVIDEALQEVLDYLIRDYVLSWYRPLSLHDGFIISIRKCMQKVITTFANKSKEVEWMPYFTQKLVDDFASHIRLYRRANEKFKSLLKDDNVNPDIESIFFDLEVEMEKMCRDATITSTEHEHRYLRNLSEVLLYLLLPKEDFQNKSFRYIIREVLVNEIFIPAVDLLSDPDYINQSLSWLCKEATFNNDTFMTVIKTTDSIEELEAVKEMVNHDIARWRSKDTGGSNDTVIKQNLNSLRFVQSMCDTRMNCLLAGQTDSDLQCEEPEFCKAQNLFVLTLEDILNNNIALSVFIEYMTSIGGEQYLFFYLNVEGFRAAAEEQISAAHEQKLTEGANEPDLESLRRAAMIIYEQYLSEKSTSKIKVDPEICKRTLINIKSKMLTEDAFDEVQSKVFQLLLNEPFYEGFLQSTMYVKLLAELGLLPDSKKDDGSTLDVDDVCSSKSSNPSLLATTTTTTITTTISDSTCTTTTTTTTSDTICSTTTTITTTTTTTTTPDDSLGDSMFDGYSEASVSNSQNVVLSAQVSQTGIVKESEKSGKSYAVYAITVKKIQSDTDMWDVYRRYSDFHDLHMIITEKYIQIPGLMLPGKTAFKNINKEFLEKRRRGLNAYLQFLMNAELWQSYPGLEDLVNQFLAPGLWEKHKSELARKLTANLPRSEALDSGKVGAGLDPDVGENIPLRILLLLMDEVFDLRQKNQWLRRRLVAILRQLIKATFGDMINRKIVEHVDWMTSAEQMAEYVKTFRDSFWPYGSLADRNPARDENTKLRTRVVCRARMLGSIPDEMRHLMGNETVKIGVVRVFNMFQHKSLNKRLVYVFLEGMLETLFPQNKFNEIFHKLHSKSQRQKSSSCNSSKDPLRRQNSGQLAVR</sequence>
<reference evidence="7" key="1">
    <citation type="submission" date="2023-08" db="EMBL/GenBank/DDBJ databases">
        <authorList>
            <person name="Alioto T."/>
            <person name="Alioto T."/>
            <person name="Gomez Garrido J."/>
        </authorList>
    </citation>
    <scope>NUCLEOTIDE SEQUENCE</scope>
</reference>
<feature type="domain" description="PX" evidence="4">
    <location>
        <begin position="619"/>
        <end position="733"/>
    </location>
</feature>
<dbReference type="SMART" id="SM00312">
    <property type="entry name" value="PX"/>
    <property type="match status" value="1"/>
</dbReference>
<protein>
    <submittedName>
        <fullName evidence="7">Sorting nexin-13-like isoform X1</fullName>
    </submittedName>
</protein>
<dbReference type="Proteomes" id="UP001162480">
    <property type="component" value="Chromosome 1"/>
</dbReference>
<evidence type="ECO:0000259" key="5">
    <source>
        <dbReference type="SMART" id="SM00313"/>
    </source>
</evidence>
<dbReference type="InterPro" id="IPR044926">
    <property type="entry name" value="RGS_subdomain_2"/>
</dbReference>
<dbReference type="EMBL" id="OX597814">
    <property type="protein sequence ID" value="CAI9715406.1"/>
    <property type="molecule type" value="Genomic_DNA"/>
</dbReference>
<keyword evidence="3" id="KW-0472">Membrane</keyword>
<evidence type="ECO:0000313" key="8">
    <source>
        <dbReference type="Proteomes" id="UP001162480"/>
    </source>
</evidence>
<dbReference type="SMART" id="SM00315">
    <property type="entry name" value="RGS"/>
    <property type="match status" value="1"/>
</dbReference>
<dbReference type="Gene3D" id="1.10.167.10">
    <property type="entry name" value="Regulator of G-protein Signalling 4, domain 2"/>
    <property type="match status" value="1"/>
</dbReference>
<dbReference type="InterPro" id="IPR036871">
    <property type="entry name" value="PX_dom_sf"/>
</dbReference>
<dbReference type="AlphaFoldDB" id="A0AA36AHF5"/>
<evidence type="ECO:0000313" key="7">
    <source>
        <dbReference type="EMBL" id="CAI9715406.1"/>
    </source>
</evidence>
<feature type="compositionally biased region" description="Polar residues" evidence="2">
    <location>
        <begin position="955"/>
        <end position="964"/>
    </location>
</feature>
<keyword evidence="3" id="KW-0812">Transmembrane</keyword>
<dbReference type="InterPro" id="IPR003114">
    <property type="entry name" value="Phox_assoc"/>
</dbReference>
<feature type="transmembrane region" description="Helical" evidence="3">
    <location>
        <begin position="32"/>
        <end position="52"/>
    </location>
</feature>
<keyword evidence="8" id="KW-1185">Reference proteome</keyword>
<dbReference type="GO" id="GO:0035091">
    <property type="term" value="F:phosphatidylinositol binding"/>
    <property type="evidence" value="ECO:0007669"/>
    <property type="project" value="InterPro"/>
</dbReference>
<evidence type="ECO:0000256" key="1">
    <source>
        <dbReference type="ARBA" id="ARBA00010883"/>
    </source>
</evidence>
<gene>
    <name evidence="7" type="ORF">OCTVUL_1B026424</name>
</gene>
<dbReference type="InterPro" id="IPR036305">
    <property type="entry name" value="RGS_sf"/>
</dbReference>
<dbReference type="PANTHER" id="PTHR22775">
    <property type="entry name" value="SORTING NEXIN"/>
    <property type="match status" value="1"/>
</dbReference>
<comment type="similarity">
    <text evidence="1">Belongs to the sorting nexin family.</text>
</comment>
<name>A0AA36AHF5_OCTVU</name>
<evidence type="ECO:0000256" key="2">
    <source>
        <dbReference type="SAM" id="MobiDB-lite"/>
    </source>
</evidence>
<dbReference type="SUPFAM" id="SSF48097">
    <property type="entry name" value="Regulator of G-protein signaling, RGS"/>
    <property type="match status" value="1"/>
</dbReference>
<dbReference type="SUPFAM" id="SSF64268">
    <property type="entry name" value="PX domain"/>
    <property type="match status" value="1"/>
</dbReference>
<feature type="domain" description="RGS" evidence="6">
    <location>
        <begin position="375"/>
        <end position="513"/>
    </location>
</feature>
<feature type="transmembrane region" description="Helical" evidence="3">
    <location>
        <begin position="6"/>
        <end position="25"/>
    </location>
</feature>
<dbReference type="PANTHER" id="PTHR22775:SF3">
    <property type="entry name" value="SORTING NEXIN-13"/>
    <property type="match status" value="1"/>
</dbReference>
<dbReference type="Pfam" id="PF00615">
    <property type="entry name" value="RGS"/>
    <property type="match status" value="1"/>
</dbReference>
<dbReference type="Pfam" id="PF02194">
    <property type="entry name" value="PXA"/>
    <property type="match status" value="1"/>
</dbReference>
<organism evidence="7 8">
    <name type="scientific">Octopus vulgaris</name>
    <name type="common">Common octopus</name>
    <dbReference type="NCBI Taxonomy" id="6645"/>
    <lineage>
        <taxon>Eukaryota</taxon>
        <taxon>Metazoa</taxon>
        <taxon>Spiralia</taxon>
        <taxon>Lophotrochozoa</taxon>
        <taxon>Mollusca</taxon>
        <taxon>Cephalopoda</taxon>
        <taxon>Coleoidea</taxon>
        <taxon>Octopodiformes</taxon>
        <taxon>Octopoda</taxon>
        <taxon>Incirrata</taxon>
        <taxon>Octopodidae</taxon>
        <taxon>Octopus</taxon>
    </lineage>
</organism>
<dbReference type="Pfam" id="PF00787">
    <property type="entry name" value="PX"/>
    <property type="match status" value="1"/>
</dbReference>
<evidence type="ECO:0000259" key="4">
    <source>
        <dbReference type="SMART" id="SM00312"/>
    </source>
</evidence>
<evidence type="ECO:0000256" key="3">
    <source>
        <dbReference type="SAM" id="Phobius"/>
    </source>
</evidence>
<dbReference type="Pfam" id="PF08628">
    <property type="entry name" value="Nexin_C"/>
    <property type="match status" value="1"/>
</dbReference>
<dbReference type="InterPro" id="IPR013937">
    <property type="entry name" value="Sorting_nexin_C"/>
</dbReference>
<dbReference type="InterPro" id="IPR001683">
    <property type="entry name" value="PX_dom"/>
</dbReference>
<accession>A0AA36AHF5</accession>
<dbReference type="Gene3D" id="3.30.1520.10">
    <property type="entry name" value="Phox-like domain"/>
    <property type="match status" value="1"/>
</dbReference>
<feature type="domain" description="PXA" evidence="5">
    <location>
        <begin position="97"/>
        <end position="282"/>
    </location>
</feature>
<proteinExistence type="inferred from homology"/>
<dbReference type="GO" id="GO:0005769">
    <property type="term" value="C:early endosome"/>
    <property type="evidence" value="ECO:0007669"/>
    <property type="project" value="TreeGrafter"/>
</dbReference>
<keyword evidence="3" id="KW-1133">Transmembrane helix</keyword>
<feature type="compositionally biased region" description="Low complexity" evidence="2">
    <location>
        <begin position="941"/>
        <end position="950"/>
    </location>
</feature>
<dbReference type="InterPro" id="IPR016137">
    <property type="entry name" value="RGS"/>
</dbReference>
<dbReference type="SMART" id="SM00313">
    <property type="entry name" value="PXA"/>
    <property type="match status" value="1"/>
</dbReference>
<feature type="region of interest" description="Disordered" evidence="2">
    <location>
        <begin position="938"/>
        <end position="964"/>
    </location>
</feature>